<dbReference type="Pfam" id="PF13385">
    <property type="entry name" value="Laminin_G_3"/>
    <property type="match status" value="1"/>
</dbReference>
<sequence length="246" mass="27820">QAYIDEAKEKNLRMSGWNLFLQYAMANPLTYLGLAGYWSMNRTGSGTVLDLSKNGNTGTLKPSWPSDSPQYVVSKNKKMLNALDFDGLNDYVDCGTSQSLNFIDALTVECWFNIKDFSPTWQHFVGRVPTLQHIRIRYQLVIRMNNVWFYIGNGVTGVRVEASNLSPNRYYHVAGVYEKDVKHEIYLNGVLKGANYPPRRTLISGGSNSFRIGGVPYYLDGAVDEVRAYNRALSAAEILNLYNLFK</sequence>
<feature type="domain" description="LamG-like jellyroll fold" evidence="3">
    <location>
        <begin position="104"/>
        <end position="236"/>
    </location>
</feature>
<dbReference type="AlphaFoldDB" id="A0A0F9CZX4"/>
<evidence type="ECO:0000313" key="4">
    <source>
        <dbReference type="EMBL" id="KKL54953.1"/>
    </source>
</evidence>
<dbReference type="InterPro" id="IPR006558">
    <property type="entry name" value="LamG-like"/>
</dbReference>
<keyword evidence="1" id="KW-0732">Signal</keyword>
<comment type="caution">
    <text evidence="4">The sequence shown here is derived from an EMBL/GenBank/DDBJ whole genome shotgun (WGS) entry which is preliminary data.</text>
</comment>
<feature type="non-terminal residue" evidence="4">
    <location>
        <position position="1"/>
    </location>
</feature>
<dbReference type="InterPro" id="IPR013320">
    <property type="entry name" value="ConA-like_dom_sf"/>
</dbReference>
<dbReference type="Gene3D" id="2.60.120.200">
    <property type="match status" value="1"/>
</dbReference>
<dbReference type="SMART" id="SM00560">
    <property type="entry name" value="LamGL"/>
    <property type="match status" value="1"/>
</dbReference>
<keyword evidence="2" id="KW-1015">Disulfide bond</keyword>
<evidence type="ECO:0000256" key="1">
    <source>
        <dbReference type="ARBA" id="ARBA00022729"/>
    </source>
</evidence>
<reference evidence="4" key="1">
    <citation type="journal article" date="2015" name="Nature">
        <title>Complex archaea that bridge the gap between prokaryotes and eukaryotes.</title>
        <authorList>
            <person name="Spang A."/>
            <person name="Saw J.H."/>
            <person name="Jorgensen S.L."/>
            <person name="Zaremba-Niedzwiedzka K."/>
            <person name="Martijn J."/>
            <person name="Lind A.E."/>
            <person name="van Eijk R."/>
            <person name="Schleper C."/>
            <person name="Guy L."/>
            <person name="Ettema T.J."/>
        </authorList>
    </citation>
    <scope>NUCLEOTIDE SEQUENCE</scope>
</reference>
<name>A0A0F9CZX4_9ZZZZ</name>
<evidence type="ECO:0000259" key="3">
    <source>
        <dbReference type="SMART" id="SM00560"/>
    </source>
</evidence>
<evidence type="ECO:0000256" key="2">
    <source>
        <dbReference type="ARBA" id="ARBA00023157"/>
    </source>
</evidence>
<dbReference type="SUPFAM" id="SSF49899">
    <property type="entry name" value="Concanavalin A-like lectins/glucanases"/>
    <property type="match status" value="1"/>
</dbReference>
<accession>A0A0F9CZX4</accession>
<dbReference type="EMBL" id="LAZR01031013">
    <property type="protein sequence ID" value="KKL54953.1"/>
    <property type="molecule type" value="Genomic_DNA"/>
</dbReference>
<proteinExistence type="predicted"/>
<protein>
    <recommendedName>
        <fullName evidence="3">LamG-like jellyroll fold domain-containing protein</fullName>
    </recommendedName>
</protein>
<gene>
    <name evidence="4" type="ORF">LCGC14_2260240</name>
</gene>
<organism evidence="4">
    <name type="scientific">marine sediment metagenome</name>
    <dbReference type="NCBI Taxonomy" id="412755"/>
    <lineage>
        <taxon>unclassified sequences</taxon>
        <taxon>metagenomes</taxon>
        <taxon>ecological metagenomes</taxon>
    </lineage>
</organism>